<evidence type="ECO:0000313" key="2">
    <source>
        <dbReference type="EnsemblMetazoa" id="XP_022669788"/>
    </source>
</evidence>
<proteinExistence type="predicted"/>
<protein>
    <submittedName>
        <fullName evidence="2">Uncharacterized protein</fullName>
    </submittedName>
</protein>
<evidence type="ECO:0000313" key="3">
    <source>
        <dbReference type="Proteomes" id="UP000594260"/>
    </source>
</evidence>
<dbReference type="GeneID" id="111253883"/>
<evidence type="ECO:0000256" key="1">
    <source>
        <dbReference type="SAM" id="Phobius"/>
    </source>
</evidence>
<name>A0A7M7KW45_VARDE</name>
<keyword evidence="3" id="KW-1185">Reference proteome</keyword>
<keyword evidence="1" id="KW-1133">Transmembrane helix</keyword>
<dbReference type="KEGG" id="vde:111253883"/>
<keyword evidence="1" id="KW-0812">Transmembrane</keyword>
<dbReference type="AlphaFoldDB" id="A0A7M7KW45"/>
<feature type="transmembrane region" description="Helical" evidence="1">
    <location>
        <begin position="24"/>
        <end position="43"/>
    </location>
</feature>
<dbReference type="RefSeq" id="XP_022669788.1">
    <property type="nucleotide sequence ID" value="XM_022814053.1"/>
</dbReference>
<sequence>MQCTTVGSHRCTLDLPKTNRIRTSHTKVVLLIFTVVVTTLLYVKDGSSVTGRSVRSLRKHPMANWNTSTPVGWDDSSITCRVPRFHPLDKGILDYYRPPPSRIVCKEREIKLSEMHLDSGELEILPTASLYSCFIEDVV</sequence>
<dbReference type="InParanoid" id="A0A7M7KW45"/>
<organism evidence="2 3">
    <name type="scientific">Varroa destructor</name>
    <name type="common">Honeybee mite</name>
    <dbReference type="NCBI Taxonomy" id="109461"/>
    <lineage>
        <taxon>Eukaryota</taxon>
        <taxon>Metazoa</taxon>
        <taxon>Ecdysozoa</taxon>
        <taxon>Arthropoda</taxon>
        <taxon>Chelicerata</taxon>
        <taxon>Arachnida</taxon>
        <taxon>Acari</taxon>
        <taxon>Parasitiformes</taxon>
        <taxon>Mesostigmata</taxon>
        <taxon>Gamasina</taxon>
        <taxon>Dermanyssoidea</taxon>
        <taxon>Varroidae</taxon>
        <taxon>Varroa</taxon>
    </lineage>
</organism>
<reference evidence="2" key="1">
    <citation type="submission" date="2021-01" db="UniProtKB">
        <authorList>
            <consortium name="EnsemblMetazoa"/>
        </authorList>
    </citation>
    <scope>IDENTIFICATION</scope>
</reference>
<keyword evidence="1" id="KW-0472">Membrane</keyword>
<accession>A0A7M7KW45</accession>
<dbReference type="Proteomes" id="UP000594260">
    <property type="component" value="Unplaced"/>
</dbReference>
<dbReference type="EnsemblMetazoa" id="XM_022814053">
    <property type="protein sequence ID" value="XP_022669788"/>
    <property type="gene ID" value="LOC111253883"/>
</dbReference>